<feature type="transmembrane region" description="Helical" evidence="2">
    <location>
        <begin position="431"/>
        <end position="451"/>
    </location>
</feature>
<proteinExistence type="predicted"/>
<feature type="transmembrane region" description="Helical" evidence="2">
    <location>
        <begin position="463"/>
        <end position="480"/>
    </location>
</feature>
<keyword evidence="2" id="KW-1133">Transmembrane helix</keyword>
<keyword evidence="2" id="KW-0472">Membrane</keyword>
<gene>
    <name evidence="3" type="ORF">NDES1114_LOCUS33798</name>
</gene>
<keyword evidence="2" id="KW-0812">Transmembrane</keyword>
<feature type="transmembrane region" description="Helical" evidence="2">
    <location>
        <begin position="274"/>
        <end position="292"/>
    </location>
</feature>
<evidence type="ECO:0000256" key="1">
    <source>
        <dbReference type="SAM" id="MobiDB-lite"/>
    </source>
</evidence>
<evidence type="ECO:0000313" key="3">
    <source>
        <dbReference type="EMBL" id="CAD9152835.1"/>
    </source>
</evidence>
<protein>
    <submittedName>
        <fullName evidence="3">Uncharacterized protein</fullName>
    </submittedName>
</protein>
<dbReference type="EMBL" id="HBGF01050466">
    <property type="protein sequence ID" value="CAD9152835.1"/>
    <property type="molecule type" value="Transcribed_RNA"/>
</dbReference>
<feature type="transmembrane region" description="Helical" evidence="2">
    <location>
        <begin position="376"/>
        <end position="396"/>
    </location>
</feature>
<name>A0A7S1R0L5_NEODS</name>
<accession>A0A7S1R0L5</accession>
<reference evidence="3" key="1">
    <citation type="submission" date="2021-01" db="EMBL/GenBank/DDBJ databases">
        <authorList>
            <person name="Corre E."/>
            <person name="Pelletier E."/>
            <person name="Niang G."/>
            <person name="Scheremetjew M."/>
            <person name="Finn R."/>
            <person name="Kale V."/>
            <person name="Holt S."/>
            <person name="Cochrane G."/>
            <person name="Meng A."/>
            <person name="Brown T."/>
            <person name="Cohen L."/>
        </authorList>
    </citation>
    <scope>NUCLEOTIDE SEQUENCE</scope>
    <source>
        <strain evidence="3">CCAP 1951/1</strain>
    </source>
</reference>
<feature type="transmembrane region" description="Helical" evidence="2">
    <location>
        <begin position="7"/>
        <end position="25"/>
    </location>
</feature>
<evidence type="ECO:0000256" key="2">
    <source>
        <dbReference type="SAM" id="Phobius"/>
    </source>
</evidence>
<feature type="region of interest" description="Disordered" evidence="1">
    <location>
        <begin position="46"/>
        <end position="73"/>
    </location>
</feature>
<organism evidence="3">
    <name type="scientific">Neobodo designis</name>
    <name type="common">Flagellated protozoan</name>
    <name type="synonym">Bodo designis</name>
    <dbReference type="NCBI Taxonomy" id="312471"/>
    <lineage>
        <taxon>Eukaryota</taxon>
        <taxon>Discoba</taxon>
        <taxon>Euglenozoa</taxon>
        <taxon>Kinetoplastea</taxon>
        <taxon>Metakinetoplastina</taxon>
        <taxon>Neobodonida</taxon>
        <taxon>Neobodo</taxon>
    </lineage>
</organism>
<dbReference type="AlphaFoldDB" id="A0A7S1R0L5"/>
<feature type="transmembrane region" description="Helical" evidence="2">
    <location>
        <begin position="334"/>
        <end position="355"/>
    </location>
</feature>
<feature type="transmembrane region" description="Helical" evidence="2">
    <location>
        <begin position="111"/>
        <end position="135"/>
    </location>
</feature>
<sequence>MAGNRHLVVATLLVLSAVSVFHFVYRYPSPELIAFVSRVTGNALGESPKGSSVEPPPTPTSGADDTPSAKPKHNFRSQRFNAKLHMVNQLQLFMDYPLAYWLTVDFDMASWPWMSANLVSLIHPIFGVLAGYCIFKARHGAGSSANGGAASAAHSMSSPAAPFERVALVKSPQHNTMTNSATGPAVSPLNDTISSTPAYDPSITTPQTRARALAAGALGTPSIGPGAADFEMRECASKDYTLGAAANDNGAAGSDAPADDEPGSAVKQAGGKDLFSSANMSLLRWAAFFFWVRNFLDTLDGVVARVQRHRAGIVVTSTSFGFNGHVLDMVTDTAGVTFINVAIFVFLSSKNLALARVPSALLLRFGFRAHLQKSQLVPRAIAFIGLCMVGFLGLCWETTMLRYSNLFDAHANTDPDLFVLDNNFQVRLTQFLWALTCGDMVLVYIILAICFNKMWECTQAMFFLGYPWMLILSMYCSYVWHRVVLADPAAARIVAQNPDLFF</sequence>